<gene>
    <name evidence="1" type="ORF">NE863_16195</name>
</gene>
<protein>
    <submittedName>
        <fullName evidence="1">Uncharacterized protein</fullName>
    </submittedName>
</protein>
<dbReference type="RefSeq" id="WP_162731870.1">
    <property type="nucleotide sequence ID" value="NZ_CAXURO020000001.1"/>
</dbReference>
<evidence type="ECO:0000313" key="1">
    <source>
        <dbReference type="EMBL" id="USJ22816.1"/>
    </source>
</evidence>
<evidence type="ECO:0000313" key="2">
    <source>
        <dbReference type="Proteomes" id="UP001055460"/>
    </source>
</evidence>
<dbReference type="AlphaFoldDB" id="A0A9Q8Y6C5"/>
<organism evidence="1 2">
    <name type="scientific">Ensifer adhaerens</name>
    <name type="common">Sinorhizobium morelense</name>
    <dbReference type="NCBI Taxonomy" id="106592"/>
    <lineage>
        <taxon>Bacteria</taxon>
        <taxon>Pseudomonadati</taxon>
        <taxon>Pseudomonadota</taxon>
        <taxon>Alphaproteobacteria</taxon>
        <taxon>Hyphomicrobiales</taxon>
        <taxon>Rhizobiaceae</taxon>
        <taxon>Sinorhizobium/Ensifer group</taxon>
        <taxon>Ensifer</taxon>
    </lineage>
</organism>
<sequence length="53" mass="6015">MQSLPDFNFLVHADNHSPARCTGMQQSPRGYRRLHIAVATDFEDEESLDILLA</sequence>
<proteinExistence type="predicted"/>
<accession>A0A9Q8Y6C5</accession>
<name>A0A9Q8Y6C5_ENSAD</name>
<reference evidence="1" key="1">
    <citation type="submission" date="2022-06" db="EMBL/GenBank/DDBJ databases">
        <title>Physiological and biochemical characterization and genomic elucidation of a strain of the genus Ensifer adhaerens M8 that combines arsenic oxidation and chromium reduction.</title>
        <authorList>
            <person name="Li X."/>
            <person name="Yu c."/>
        </authorList>
    </citation>
    <scope>NUCLEOTIDE SEQUENCE</scope>
    <source>
        <strain evidence="1">M8</strain>
    </source>
</reference>
<dbReference type="EMBL" id="CP098807">
    <property type="protein sequence ID" value="USJ22816.1"/>
    <property type="molecule type" value="Genomic_DNA"/>
</dbReference>
<dbReference type="Proteomes" id="UP001055460">
    <property type="component" value="Chromosome"/>
</dbReference>